<proteinExistence type="predicted"/>
<name>A0A2K3PZF3_9HYPO</name>
<evidence type="ECO:0000313" key="2">
    <source>
        <dbReference type="Proteomes" id="UP000236621"/>
    </source>
</evidence>
<gene>
    <name evidence="1" type="ORF">TCAP_07356</name>
</gene>
<reference evidence="1 2" key="1">
    <citation type="submission" date="2017-08" db="EMBL/GenBank/DDBJ databases">
        <title>Harnessing the power of phylogenomics to disentangle the directionality and signatures of interkingdom host jumping in the parasitic fungal genus Tolypocladium.</title>
        <authorList>
            <person name="Quandt C.A."/>
            <person name="Patterson W."/>
            <person name="Spatafora J.W."/>
        </authorList>
    </citation>
    <scope>NUCLEOTIDE SEQUENCE [LARGE SCALE GENOMIC DNA]</scope>
    <source>
        <strain evidence="1 2">CBS 113982</strain>
    </source>
</reference>
<comment type="caution">
    <text evidence="1">The sequence shown here is derived from an EMBL/GenBank/DDBJ whole genome shotgun (WGS) entry which is preliminary data.</text>
</comment>
<dbReference type="AlphaFoldDB" id="A0A2K3PZF3"/>
<dbReference type="Proteomes" id="UP000236621">
    <property type="component" value="Unassembled WGS sequence"/>
</dbReference>
<accession>A0A2K3PZF3</accession>
<dbReference type="OrthoDB" id="1608002at2759"/>
<evidence type="ECO:0000313" key="1">
    <source>
        <dbReference type="EMBL" id="PNY20640.1"/>
    </source>
</evidence>
<dbReference type="EMBL" id="NRSZ01001265">
    <property type="protein sequence ID" value="PNY20640.1"/>
    <property type="molecule type" value="Genomic_DNA"/>
</dbReference>
<keyword evidence="2" id="KW-1185">Reference proteome</keyword>
<protein>
    <submittedName>
        <fullName evidence="1">Uncharacterized protein</fullName>
    </submittedName>
</protein>
<sequence length="79" mass="8060">MFLSRATTRCRVDGGACGSGIRRQEGEEQARGFGAGREGVELGRDLGHELGDHPGDEGAARRGGDGAIGVVLLGLVVVA</sequence>
<organism evidence="1 2">
    <name type="scientific">Tolypocladium capitatum</name>
    <dbReference type="NCBI Taxonomy" id="45235"/>
    <lineage>
        <taxon>Eukaryota</taxon>
        <taxon>Fungi</taxon>
        <taxon>Dikarya</taxon>
        <taxon>Ascomycota</taxon>
        <taxon>Pezizomycotina</taxon>
        <taxon>Sordariomycetes</taxon>
        <taxon>Hypocreomycetidae</taxon>
        <taxon>Hypocreales</taxon>
        <taxon>Ophiocordycipitaceae</taxon>
        <taxon>Tolypocladium</taxon>
    </lineage>
</organism>